<dbReference type="InterPro" id="IPR003651">
    <property type="entry name" value="Endonuclease3_FeS-loop_motif"/>
</dbReference>
<keyword evidence="5" id="KW-0411">Iron-sulfur</keyword>
<dbReference type="Gene3D" id="1.10.1670.10">
    <property type="entry name" value="Helix-hairpin-Helix base-excision DNA repair enzymes (C-terminal)"/>
    <property type="match status" value="1"/>
</dbReference>
<evidence type="ECO:0000256" key="4">
    <source>
        <dbReference type="ARBA" id="ARBA00023004"/>
    </source>
</evidence>
<dbReference type="InterPro" id="IPR003265">
    <property type="entry name" value="HhH-GPD_domain"/>
</dbReference>
<evidence type="ECO:0000256" key="1">
    <source>
        <dbReference type="ARBA" id="ARBA00001966"/>
    </source>
</evidence>
<evidence type="ECO:0000313" key="7">
    <source>
        <dbReference type="EMBL" id="ENN95870.1"/>
    </source>
</evidence>
<dbReference type="InterPro" id="IPR011257">
    <property type="entry name" value="DNA_glycosylase"/>
</dbReference>
<dbReference type="OrthoDB" id="19248at2157"/>
<dbReference type="Pfam" id="PF00730">
    <property type="entry name" value="HhH-GPD"/>
    <property type="match status" value="1"/>
</dbReference>
<feature type="domain" description="HhH-GPD" evidence="6">
    <location>
        <begin position="33"/>
        <end position="192"/>
    </location>
</feature>
<dbReference type="Gene3D" id="1.10.340.30">
    <property type="entry name" value="Hypothetical protein, domain 2"/>
    <property type="match status" value="1"/>
</dbReference>
<keyword evidence="3" id="KW-0479">Metal-binding</keyword>
<keyword evidence="8" id="KW-1185">Reference proteome</keyword>
<name>N6VPP5_9EURY</name>
<keyword evidence="4" id="KW-0408">Iron</keyword>
<dbReference type="GO" id="GO:0051539">
    <property type="term" value="F:4 iron, 4 sulfur cluster binding"/>
    <property type="evidence" value="ECO:0007669"/>
    <property type="project" value="UniProtKB-KW"/>
</dbReference>
<protein>
    <submittedName>
        <fullName evidence="7">Endonuclease III</fullName>
    </submittedName>
</protein>
<comment type="caution">
    <text evidence="7">The sequence shown here is derived from an EMBL/GenBank/DDBJ whole genome shotgun (WGS) entry which is preliminary data.</text>
</comment>
<keyword evidence="7" id="KW-0255">Endonuclease</keyword>
<dbReference type="SMART" id="SM00525">
    <property type="entry name" value="FES"/>
    <property type="match status" value="1"/>
</dbReference>
<dbReference type="STRING" id="1069083.GCA_000371805_01404"/>
<organism evidence="7 8">
    <name type="scientific">Methanocaldococcus villosus KIN24-T80</name>
    <dbReference type="NCBI Taxonomy" id="1069083"/>
    <lineage>
        <taxon>Archaea</taxon>
        <taxon>Methanobacteriati</taxon>
        <taxon>Methanobacteriota</taxon>
        <taxon>Methanomada group</taxon>
        <taxon>Methanococci</taxon>
        <taxon>Methanococcales</taxon>
        <taxon>Methanocaldococcaceae</taxon>
        <taxon>Methanocaldococcus</taxon>
    </lineage>
</organism>
<dbReference type="GO" id="GO:0004519">
    <property type="term" value="F:endonuclease activity"/>
    <property type="evidence" value="ECO:0007669"/>
    <property type="project" value="UniProtKB-KW"/>
</dbReference>
<dbReference type="GO" id="GO:0006284">
    <property type="term" value="P:base-excision repair"/>
    <property type="evidence" value="ECO:0007669"/>
    <property type="project" value="InterPro"/>
</dbReference>
<dbReference type="PANTHER" id="PTHR10359">
    <property type="entry name" value="A/G-SPECIFIC ADENINE GLYCOSYLASE/ENDONUCLEASE III"/>
    <property type="match status" value="1"/>
</dbReference>
<dbReference type="PIRSF" id="PIRSF001435">
    <property type="entry name" value="Nth"/>
    <property type="match status" value="1"/>
</dbReference>
<keyword evidence="7" id="KW-0378">Hydrolase</keyword>
<dbReference type="InterPro" id="IPR023170">
    <property type="entry name" value="HhH_base_excis_C"/>
</dbReference>
<accession>N6VPP5</accession>
<dbReference type="GO" id="GO:0140097">
    <property type="term" value="F:catalytic activity, acting on DNA"/>
    <property type="evidence" value="ECO:0007669"/>
    <property type="project" value="UniProtKB-ARBA"/>
</dbReference>
<reference evidence="7 8" key="1">
    <citation type="journal article" date="2013" name="Genome Announc.">
        <title>Draft Genome Sequence of a Highly Flagellated, Fast-Swimming Archaeon, Methanocaldococcus villosus Strain KIN24-T80 (DSM 22612).</title>
        <authorList>
            <person name="Thennarasu S."/>
            <person name="Polireddy D."/>
            <person name="Antony A."/>
            <person name="Yada M.R."/>
            <person name="Algarawi S."/>
            <person name="Sivakumar N."/>
        </authorList>
    </citation>
    <scope>NUCLEOTIDE SEQUENCE [LARGE SCALE GENOMIC DNA]</scope>
    <source>
        <strain evidence="7 8">KIN24-T80</strain>
    </source>
</reference>
<sequence length="213" mass="25212">MIYKIYKLLLNHYGYQNWWPAESRYEVVVGVILTQNTSWKNVEKAIKNLKAKNLLDEEKILNISMNELKELIKPAGFYNIKSERLKEITSFIVNNYGSTENMYLSKEPMKVLREKLLNVKGIGKESADSILLYALDRPSFVVDTYTKRLFNRLGILNSEDYEYIKRIFEENIPKDLKVYKEYHALIVEHCKTVCKKKPKCNKCFLKDICLFRF</sequence>
<dbReference type="GO" id="GO:0046872">
    <property type="term" value="F:metal ion binding"/>
    <property type="evidence" value="ECO:0007669"/>
    <property type="project" value="UniProtKB-KW"/>
</dbReference>
<evidence type="ECO:0000256" key="5">
    <source>
        <dbReference type="ARBA" id="ARBA00023014"/>
    </source>
</evidence>
<proteinExistence type="predicted"/>
<dbReference type="Proteomes" id="UP000053695">
    <property type="component" value="Unassembled WGS sequence"/>
</dbReference>
<comment type="cofactor">
    <cofactor evidence="1">
        <name>[4Fe-4S] cluster</name>
        <dbReference type="ChEBI" id="CHEBI:49883"/>
    </cofactor>
</comment>
<evidence type="ECO:0000259" key="6">
    <source>
        <dbReference type="SMART" id="SM00478"/>
    </source>
</evidence>
<dbReference type="GO" id="GO:0016787">
    <property type="term" value="F:hydrolase activity"/>
    <property type="evidence" value="ECO:0007669"/>
    <property type="project" value="UniProtKB-ARBA"/>
</dbReference>
<dbReference type="SMART" id="SM00478">
    <property type="entry name" value="ENDO3c"/>
    <property type="match status" value="1"/>
</dbReference>
<dbReference type="PANTHER" id="PTHR10359:SF19">
    <property type="entry name" value="DNA REPAIR GLYCOSYLASE MJ1434-RELATED"/>
    <property type="match status" value="1"/>
</dbReference>
<dbReference type="CDD" id="cd00056">
    <property type="entry name" value="ENDO3c"/>
    <property type="match status" value="1"/>
</dbReference>
<dbReference type="SUPFAM" id="SSF48150">
    <property type="entry name" value="DNA-glycosylase"/>
    <property type="match status" value="1"/>
</dbReference>
<dbReference type="RefSeq" id="WP_004592556.1">
    <property type="nucleotide sequence ID" value="NZ_APMM01000041.1"/>
</dbReference>
<gene>
    <name evidence="7" type="ORF">J422_05479</name>
</gene>
<evidence type="ECO:0000256" key="3">
    <source>
        <dbReference type="ARBA" id="ARBA00022723"/>
    </source>
</evidence>
<dbReference type="EMBL" id="APMM01000041">
    <property type="protein sequence ID" value="ENN95870.1"/>
    <property type="molecule type" value="Genomic_DNA"/>
</dbReference>
<evidence type="ECO:0000313" key="8">
    <source>
        <dbReference type="Proteomes" id="UP000053695"/>
    </source>
</evidence>
<keyword evidence="7" id="KW-0540">Nuclease</keyword>
<dbReference type="PATRIC" id="fig|1069083.5.peg.1070"/>
<dbReference type="AlphaFoldDB" id="N6VPP5"/>
<keyword evidence="2" id="KW-0004">4Fe-4S</keyword>
<evidence type="ECO:0000256" key="2">
    <source>
        <dbReference type="ARBA" id="ARBA00022485"/>
    </source>
</evidence>